<dbReference type="EMBL" id="JAQQXP010000004">
    <property type="protein sequence ID" value="MDC8832802.1"/>
    <property type="molecule type" value="Genomic_DNA"/>
</dbReference>
<dbReference type="Proteomes" id="UP001218788">
    <property type="component" value="Unassembled WGS sequence"/>
</dbReference>
<dbReference type="RefSeq" id="WP_273642677.1">
    <property type="nucleotide sequence ID" value="NZ_JAQQXP010000004.1"/>
</dbReference>
<evidence type="ECO:0000313" key="1">
    <source>
        <dbReference type="EMBL" id="MDC8832802.1"/>
    </source>
</evidence>
<proteinExistence type="predicted"/>
<gene>
    <name evidence="1" type="ORF">OIK42_18780</name>
</gene>
<name>A0ABT5L7G1_9ALTE</name>
<reference evidence="1 2" key="1">
    <citation type="submission" date="2022-10" db="EMBL/GenBank/DDBJ databases">
        <title>Alteromonas sp. chi3 Genome sequencing.</title>
        <authorList>
            <person name="Park S."/>
        </authorList>
    </citation>
    <scope>NUCLEOTIDE SEQUENCE [LARGE SCALE GENOMIC DNA]</scope>
    <source>
        <strain evidence="2">chi3</strain>
    </source>
</reference>
<protein>
    <submittedName>
        <fullName evidence="1">Uncharacterized protein</fullName>
    </submittedName>
</protein>
<evidence type="ECO:0000313" key="2">
    <source>
        <dbReference type="Proteomes" id="UP001218788"/>
    </source>
</evidence>
<keyword evidence="2" id="KW-1185">Reference proteome</keyword>
<sequence length="288" mass="32750">MYQYFTPHEYRQQFIEHCTSGMVKLKEMINLAESMRGFGVSLRMPYISGNTEFVQMHKAWFDKIAQNVQAYYSNDTQATIEAERIFNSCAKAVNIRYRGLELAELSLDDIKEAIITAADLMDFEKMIHLLEREGQGLDSKGRRDAADRLLCAFNLKKRDHRSDYGVKKTATHTTICSHHYWGTLGGYDCSDNKRMSNIVNDIQLVSNECGVPALAATFRSLFKAFRACGYSEHLASRTKFGSKAGAQITVFKEYFKVELTHDVFDALLVFCITHKSDDVNIIDFPVAA</sequence>
<comment type="caution">
    <text evidence="1">The sequence shown here is derived from an EMBL/GenBank/DDBJ whole genome shotgun (WGS) entry which is preliminary data.</text>
</comment>
<accession>A0ABT5L7G1</accession>
<organism evidence="1 2">
    <name type="scientific">Alteromonas gilva</name>
    <dbReference type="NCBI Taxonomy" id="2987522"/>
    <lineage>
        <taxon>Bacteria</taxon>
        <taxon>Pseudomonadati</taxon>
        <taxon>Pseudomonadota</taxon>
        <taxon>Gammaproteobacteria</taxon>
        <taxon>Alteromonadales</taxon>
        <taxon>Alteromonadaceae</taxon>
        <taxon>Alteromonas/Salinimonas group</taxon>
        <taxon>Alteromonas</taxon>
    </lineage>
</organism>